<dbReference type="EMBL" id="LAZR01031569">
    <property type="protein sequence ID" value="KKL53369.1"/>
    <property type="molecule type" value="Genomic_DNA"/>
</dbReference>
<accession>A0A0F9CVQ9</accession>
<proteinExistence type="predicted"/>
<dbReference type="AlphaFoldDB" id="A0A0F9CVQ9"/>
<feature type="non-terminal residue" evidence="1">
    <location>
        <position position="49"/>
    </location>
</feature>
<organism evidence="1">
    <name type="scientific">marine sediment metagenome</name>
    <dbReference type="NCBI Taxonomy" id="412755"/>
    <lineage>
        <taxon>unclassified sequences</taxon>
        <taxon>metagenomes</taxon>
        <taxon>ecological metagenomes</taxon>
    </lineage>
</organism>
<name>A0A0F9CVQ9_9ZZZZ</name>
<protein>
    <submittedName>
        <fullName evidence="1">Uncharacterized protein</fullName>
    </submittedName>
</protein>
<evidence type="ECO:0000313" key="1">
    <source>
        <dbReference type="EMBL" id="KKL53369.1"/>
    </source>
</evidence>
<reference evidence="1" key="1">
    <citation type="journal article" date="2015" name="Nature">
        <title>Complex archaea that bridge the gap between prokaryotes and eukaryotes.</title>
        <authorList>
            <person name="Spang A."/>
            <person name="Saw J.H."/>
            <person name="Jorgensen S.L."/>
            <person name="Zaremba-Niedzwiedzka K."/>
            <person name="Martijn J."/>
            <person name="Lind A.E."/>
            <person name="van Eijk R."/>
            <person name="Schleper C."/>
            <person name="Guy L."/>
            <person name="Ettema T.J."/>
        </authorList>
    </citation>
    <scope>NUCLEOTIDE SEQUENCE</scope>
</reference>
<comment type="caution">
    <text evidence="1">The sequence shown here is derived from an EMBL/GenBank/DDBJ whole genome shotgun (WGS) entry which is preliminary data.</text>
</comment>
<gene>
    <name evidence="1" type="ORF">LCGC14_2276110</name>
</gene>
<sequence length="49" mass="5534">MNLDYATQLSQEFDANLEATTAEIDKVSNAKKRSSLSYIKSIFSSDRVF</sequence>